<proteinExistence type="predicted"/>
<feature type="compositionally biased region" description="Basic residues" evidence="1">
    <location>
        <begin position="132"/>
        <end position="145"/>
    </location>
</feature>
<evidence type="ECO:0000313" key="4">
    <source>
        <dbReference type="Proteomes" id="UP000830583"/>
    </source>
</evidence>
<protein>
    <recommendedName>
        <fullName evidence="5">DUF4890 domain-containing protein</fullName>
    </recommendedName>
</protein>
<evidence type="ECO:0000256" key="1">
    <source>
        <dbReference type="SAM" id="MobiDB-lite"/>
    </source>
</evidence>
<evidence type="ECO:0000313" key="3">
    <source>
        <dbReference type="EMBL" id="UPQ78227.1"/>
    </source>
</evidence>
<dbReference type="EMBL" id="CP096205">
    <property type="protein sequence ID" value="UPQ78227.1"/>
    <property type="molecule type" value="Genomic_DNA"/>
</dbReference>
<sequence length="145" mass="16774">MKKIILILFLIGFILPSTAQMNRGMNRSGGLNDMSRYSKGDPQREKKDPVIETMKYLKEELSLDSFQEAAVKSYLLENIAESEKANAILINPEDKKTKFEELRKTFDEKTKSILRPDQIEKFTKLSEDAKGNKKSKKKKKKEEEN</sequence>
<reference evidence="3" key="1">
    <citation type="submission" date="2022-04" db="EMBL/GenBank/DDBJ databases">
        <title>Consumption of N2O by Flavobacterium azooxidireducens sp. nov. isolated from Decomposing Leaf Litter of Phragmites australis (Cav.).</title>
        <authorList>
            <person name="Behrendt U."/>
            <person name="Spanner T."/>
            <person name="Augustin J."/>
            <person name="Horn M.A."/>
            <person name="Kolb S."/>
            <person name="Ulrich A."/>
        </authorList>
    </citation>
    <scope>NUCLEOTIDE SEQUENCE</scope>
    <source>
        <strain evidence="3">IGB 4-14</strain>
    </source>
</reference>
<feature type="compositionally biased region" description="Basic and acidic residues" evidence="1">
    <location>
        <begin position="117"/>
        <end position="131"/>
    </location>
</feature>
<evidence type="ECO:0000256" key="2">
    <source>
        <dbReference type="SAM" id="SignalP"/>
    </source>
</evidence>
<keyword evidence="4" id="KW-1185">Reference proteome</keyword>
<evidence type="ECO:0008006" key="5">
    <source>
        <dbReference type="Google" id="ProtNLM"/>
    </source>
</evidence>
<organism evidence="3 4">
    <name type="scientific">Flavobacterium azooxidireducens</name>
    <dbReference type="NCBI Taxonomy" id="1871076"/>
    <lineage>
        <taxon>Bacteria</taxon>
        <taxon>Pseudomonadati</taxon>
        <taxon>Bacteroidota</taxon>
        <taxon>Flavobacteriia</taxon>
        <taxon>Flavobacteriales</taxon>
        <taxon>Flavobacteriaceae</taxon>
        <taxon>Flavobacterium</taxon>
    </lineage>
</organism>
<accession>A0ABY4KBR8</accession>
<feature type="chain" id="PRO_5045621727" description="DUF4890 domain-containing protein" evidence="2">
    <location>
        <begin position="20"/>
        <end position="145"/>
    </location>
</feature>
<keyword evidence="2" id="KW-0732">Signal</keyword>
<feature type="compositionally biased region" description="Basic and acidic residues" evidence="1">
    <location>
        <begin position="36"/>
        <end position="48"/>
    </location>
</feature>
<feature type="signal peptide" evidence="2">
    <location>
        <begin position="1"/>
        <end position="19"/>
    </location>
</feature>
<feature type="region of interest" description="Disordered" evidence="1">
    <location>
        <begin position="117"/>
        <end position="145"/>
    </location>
</feature>
<dbReference type="Proteomes" id="UP000830583">
    <property type="component" value="Chromosome"/>
</dbReference>
<gene>
    <name evidence="3" type="ORF">M0M57_11410</name>
</gene>
<feature type="region of interest" description="Disordered" evidence="1">
    <location>
        <begin position="25"/>
        <end position="48"/>
    </location>
</feature>
<name>A0ABY4KBR8_9FLAO</name>
<dbReference type="RefSeq" id="WP_248433154.1">
    <property type="nucleotide sequence ID" value="NZ_CP096205.1"/>
</dbReference>